<reference evidence="1 2" key="1">
    <citation type="journal article" date="2013" name="Int. J. Syst. Evol. Microbiol.">
        <title>Marinoscillum luteum sp. nov., isolated from marine sediment.</title>
        <authorList>
            <person name="Cha I.T."/>
            <person name="Park S.J."/>
            <person name="Kim S.J."/>
            <person name="Kim J.G."/>
            <person name="Jung M.Y."/>
            <person name="Shin K.S."/>
            <person name="Kwon K.K."/>
            <person name="Yang S.H."/>
            <person name="Seo Y.S."/>
            <person name="Rhee S.K."/>
        </authorList>
    </citation>
    <scope>NUCLEOTIDE SEQUENCE [LARGE SCALE GENOMIC DNA]</scope>
    <source>
        <strain evidence="1 2">KCTC 23939</strain>
    </source>
</reference>
<evidence type="ECO:0008006" key="3">
    <source>
        <dbReference type="Google" id="ProtNLM"/>
    </source>
</evidence>
<keyword evidence="2" id="KW-1185">Reference proteome</keyword>
<dbReference type="RefSeq" id="WP_395418799.1">
    <property type="nucleotide sequence ID" value="NZ_JBIPKE010000019.1"/>
</dbReference>
<sequence length="180" mass="20602">MKILYTCLLLSSLLFTSCFEYEEELSLVQYGSRDYALSGVLQEDWGAHSGKHYNMDFTIIGETSVFEENQNALGETYFTLSEDFDCYLFTEFFSPGKEGFQEGTFTALGNRKLSEAEGEFVFRRVQFGRSLEEAIFGENGTITIVITSKGVYRMKYDILMENGRKLEGTFIGTPQYLDRK</sequence>
<dbReference type="EMBL" id="JBIPKE010000019">
    <property type="protein sequence ID" value="MFH6985321.1"/>
    <property type="molecule type" value="Genomic_DNA"/>
</dbReference>
<accession>A0ABW7NCH6</accession>
<organism evidence="1 2">
    <name type="scientific">Marinoscillum luteum</name>
    <dbReference type="NCBI Taxonomy" id="861051"/>
    <lineage>
        <taxon>Bacteria</taxon>
        <taxon>Pseudomonadati</taxon>
        <taxon>Bacteroidota</taxon>
        <taxon>Cytophagia</taxon>
        <taxon>Cytophagales</taxon>
        <taxon>Reichenbachiellaceae</taxon>
        <taxon>Marinoscillum</taxon>
    </lineage>
</organism>
<dbReference type="Proteomes" id="UP001610063">
    <property type="component" value="Unassembled WGS sequence"/>
</dbReference>
<proteinExistence type="predicted"/>
<evidence type="ECO:0000313" key="1">
    <source>
        <dbReference type="EMBL" id="MFH6985321.1"/>
    </source>
</evidence>
<gene>
    <name evidence="1" type="ORF">ACHKAR_17845</name>
</gene>
<name>A0ABW7NCH6_9BACT</name>
<protein>
    <recommendedName>
        <fullName evidence="3">Lipid-binding hydrolase</fullName>
    </recommendedName>
</protein>
<dbReference type="PROSITE" id="PS51257">
    <property type="entry name" value="PROKAR_LIPOPROTEIN"/>
    <property type="match status" value="1"/>
</dbReference>
<comment type="caution">
    <text evidence="1">The sequence shown here is derived from an EMBL/GenBank/DDBJ whole genome shotgun (WGS) entry which is preliminary data.</text>
</comment>
<evidence type="ECO:0000313" key="2">
    <source>
        <dbReference type="Proteomes" id="UP001610063"/>
    </source>
</evidence>